<feature type="compositionally biased region" description="Polar residues" evidence="6">
    <location>
        <begin position="756"/>
        <end position="799"/>
    </location>
</feature>
<feature type="compositionally biased region" description="Basic and acidic residues" evidence="6">
    <location>
        <begin position="234"/>
        <end position="243"/>
    </location>
</feature>
<feature type="coiled-coil region" evidence="5">
    <location>
        <begin position="1068"/>
        <end position="1125"/>
    </location>
</feature>
<dbReference type="AlphaFoldDB" id="A0AA88YE55"/>
<feature type="region of interest" description="Disordered" evidence="6">
    <location>
        <begin position="122"/>
        <end position="247"/>
    </location>
</feature>
<evidence type="ECO:0000313" key="9">
    <source>
        <dbReference type="Proteomes" id="UP001186944"/>
    </source>
</evidence>
<evidence type="ECO:0000256" key="6">
    <source>
        <dbReference type="SAM" id="MobiDB-lite"/>
    </source>
</evidence>
<feature type="compositionally biased region" description="Basic and acidic residues" evidence="6">
    <location>
        <begin position="264"/>
        <end position="276"/>
    </location>
</feature>
<dbReference type="GO" id="GO:0017124">
    <property type="term" value="F:SH3 domain binding"/>
    <property type="evidence" value="ECO:0007669"/>
    <property type="project" value="TreeGrafter"/>
</dbReference>
<feature type="compositionally biased region" description="Basic and acidic residues" evidence="6">
    <location>
        <begin position="930"/>
        <end position="946"/>
    </location>
</feature>
<name>A0AA88YE55_PINIB</name>
<dbReference type="PANTHER" id="PTHR14338">
    <property type="entry name" value="ACTIN FILAMENT-ASSOCIATED PROTEIN 1 FAMILY MEMBER"/>
    <property type="match status" value="1"/>
</dbReference>
<reference evidence="8" key="1">
    <citation type="submission" date="2019-08" db="EMBL/GenBank/DDBJ databases">
        <title>The improved chromosome-level genome for the pearl oyster Pinctada fucata martensii using PacBio sequencing and Hi-C.</title>
        <authorList>
            <person name="Zheng Z."/>
        </authorList>
    </citation>
    <scope>NUCLEOTIDE SEQUENCE</scope>
    <source>
        <strain evidence="8">ZZ-2019</strain>
        <tissue evidence="8">Adductor muscle</tissue>
    </source>
</reference>
<dbReference type="GO" id="GO:0005829">
    <property type="term" value="C:cytosol"/>
    <property type="evidence" value="ECO:0007669"/>
    <property type="project" value="TreeGrafter"/>
</dbReference>
<organism evidence="8 9">
    <name type="scientific">Pinctada imbricata</name>
    <name type="common">Atlantic pearl-oyster</name>
    <name type="synonym">Pinctada martensii</name>
    <dbReference type="NCBI Taxonomy" id="66713"/>
    <lineage>
        <taxon>Eukaryota</taxon>
        <taxon>Metazoa</taxon>
        <taxon>Spiralia</taxon>
        <taxon>Lophotrochozoa</taxon>
        <taxon>Mollusca</taxon>
        <taxon>Bivalvia</taxon>
        <taxon>Autobranchia</taxon>
        <taxon>Pteriomorphia</taxon>
        <taxon>Pterioida</taxon>
        <taxon>Pterioidea</taxon>
        <taxon>Pteriidae</taxon>
        <taxon>Pinctada</taxon>
    </lineage>
</organism>
<keyword evidence="3" id="KW-0677">Repeat</keyword>
<comment type="caution">
    <text evidence="8">The sequence shown here is derived from an EMBL/GenBank/DDBJ whole genome shotgun (WGS) entry which is preliminary data.</text>
</comment>
<feature type="region of interest" description="Disordered" evidence="6">
    <location>
        <begin position="756"/>
        <end position="802"/>
    </location>
</feature>
<evidence type="ECO:0000256" key="1">
    <source>
        <dbReference type="ARBA" id="ARBA00004496"/>
    </source>
</evidence>
<evidence type="ECO:0000256" key="4">
    <source>
        <dbReference type="ARBA" id="ARBA00023054"/>
    </source>
</evidence>
<evidence type="ECO:0000259" key="7">
    <source>
        <dbReference type="PROSITE" id="PS50003"/>
    </source>
</evidence>
<keyword evidence="9" id="KW-1185">Reference proteome</keyword>
<dbReference type="Pfam" id="PF00169">
    <property type="entry name" value="PH"/>
    <property type="match status" value="2"/>
</dbReference>
<dbReference type="InterPro" id="IPR001849">
    <property type="entry name" value="PH_domain"/>
</dbReference>
<keyword evidence="2" id="KW-0963">Cytoplasm</keyword>
<dbReference type="EMBL" id="VSWD01000006">
    <property type="protein sequence ID" value="KAK3099750.1"/>
    <property type="molecule type" value="Genomic_DNA"/>
</dbReference>
<evidence type="ECO:0000313" key="8">
    <source>
        <dbReference type="EMBL" id="KAK3099750.1"/>
    </source>
</evidence>
<dbReference type="InterPro" id="IPR011993">
    <property type="entry name" value="PH-like_dom_sf"/>
</dbReference>
<proteinExistence type="predicted"/>
<feature type="compositionally biased region" description="Basic and acidic residues" evidence="6">
    <location>
        <begin position="122"/>
        <end position="136"/>
    </location>
</feature>
<protein>
    <recommendedName>
        <fullName evidence="7">PH domain-containing protein</fullName>
    </recommendedName>
</protein>
<dbReference type="SUPFAM" id="SSF50729">
    <property type="entry name" value="PH domain-like"/>
    <property type="match status" value="2"/>
</dbReference>
<feature type="domain" description="PH" evidence="7">
    <location>
        <begin position="343"/>
        <end position="442"/>
    </location>
</feature>
<feature type="domain" description="PH" evidence="7">
    <location>
        <begin position="592"/>
        <end position="689"/>
    </location>
</feature>
<evidence type="ECO:0000256" key="2">
    <source>
        <dbReference type="ARBA" id="ARBA00022490"/>
    </source>
</evidence>
<dbReference type="CDD" id="cd00821">
    <property type="entry name" value="PH"/>
    <property type="match status" value="1"/>
</dbReference>
<comment type="subcellular location">
    <subcellularLocation>
        <location evidence="1">Cytoplasm</location>
    </subcellularLocation>
</comment>
<dbReference type="InterPro" id="IPR030113">
    <property type="entry name" value="AFAP"/>
</dbReference>
<gene>
    <name evidence="8" type="ORF">FSP39_009067</name>
</gene>
<accession>A0AA88YE55</accession>
<dbReference type="Gene3D" id="2.30.29.30">
    <property type="entry name" value="Pleckstrin-homology domain (PH domain)/Phosphotyrosine-binding domain (PTB)"/>
    <property type="match status" value="2"/>
</dbReference>
<feature type="compositionally biased region" description="Low complexity" evidence="6">
    <location>
        <begin position="973"/>
        <end position="984"/>
    </location>
</feature>
<dbReference type="Proteomes" id="UP001186944">
    <property type="component" value="Unassembled WGS sequence"/>
</dbReference>
<sequence>MEELKFSLRSLDDVKTAVLCELLPGIEEFLCQDLARETLSEETENKRLYYLERLDILKLPPTIPPRLRVPEFGAPVHNPPSPIKSDCSLLDVAIKSPTLSTDFTYDEDDFAAYQREISRSFIKQEEDEDKDVKVYDDIDTDNPEGAQQDQNDSKTSEETDLYEIPVVKTSTSDTPTSPCQDRTPGYEDTSSTGREDRQNGDGLTEVEVKPPPLPPRRDRTPSDCPSRGSIGSLIEEKIPEKPPDLPIRPLLPSKLEIYNMAEKTDKSAENKSERSIDLTGGDVTDDADLTSYESCDEEELEIQNKLDIKLPKPLKKTRKIKKLSKSRSSKEWDVTVPYSGLEEVTLSGELHYKGKLSWTRKLAALTEGRLVCYKPEKTESKPNLVLQLTGYEATVCDTTSRRDNRKGFDIRLIHPSLESHMLSSDFKDWAQMWCEYINAMAQGKPPPGQYHHLARTTTFGNLESNRIYGSRSELRKSTSNVSSTSSNEIEMEYSPLKRRSKKERNRVTRMGSIAQRATHFFENIGKKKEKLRPVSSVPASCSLGNLQEHVDLNLSGAIYMSQTAPVTAPVTPVRNQGDVEDFITDAAKTDERIQHQGHLNIYSSFNKRKWGKRWCLIRENRFECYRNQTSSVCELDFQLRNCMLKRAVTETHSELGLMLTENNIEKITIEPLSASEMSRWLRVFMNETITEKLPEGLGEFWVEEESPYHIIRPEEVRSPTSNGYHKMDEMLSKDLSFHLGDDCPFDEVDTTSSTLINQSNDANRSHDSSALATPSVMNQSNDGNRSHDSSALATPSANTYVPGEVTGELYTQVQRRNSSCSSAVSNNAFGEVFTSSPTESFSNKKGKPTVRSVKSFSEFRHTSNISNSVFNYSETFSSKFTDDNHGELFSEILSKLNDNFRKSLSEEPNDNGETSDGNTDTAYNSSENSSLERKSHNDSDKNRQSLDLDDVLGQTTNYQLSPLDENITPSDIQNSNSNQSNSSVSFNQSANVSVMTNDNDVSLCNTKNQENLSNSHVSLSNSHLSVSNSHLNASTIIMEPNGNKAPRDQCDSAIFESESILDDVSGGKESLIRKIEQLRTHLVELKKNRIHIRDRKTEETNDLELLTLESEYQRLDDECHTVSKEISILEGQLDVTN</sequence>
<dbReference type="SMART" id="SM00233">
    <property type="entry name" value="PH"/>
    <property type="match status" value="2"/>
</dbReference>
<dbReference type="PROSITE" id="PS50003">
    <property type="entry name" value="PH_DOMAIN"/>
    <property type="match status" value="2"/>
</dbReference>
<feature type="compositionally biased region" description="Low complexity" evidence="6">
    <location>
        <begin position="477"/>
        <end position="487"/>
    </location>
</feature>
<feature type="region of interest" description="Disordered" evidence="6">
    <location>
        <begin position="471"/>
        <end position="505"/>
    </location>
</feature>
<dbReference type="PANTHER" id="PTHR14338:SF7">
    <property type="entry name" value="PH DOMAIN-CONTAINING PROTEIN"/>
    <property type="match status" value="1"/>
</dbReference>
<feature type="compositionally biased region" description="Polar residues" evidence="6">
    <location>
        <begin position="168"/>
        <end position="180"/>
    </location>
</feature>
<evidence type="ECO:0000256" key="3">
    <source>
        <dbReference type="ARBA" id="ARBA00022737"/>
    </source>
</evidence>
<evidence type="ECO:0000256" key="5">
    <source>
        <dbReference type="SAM" id="Coils"/>
    </source>
</evidence>
<feature type="compositionally biased region" description="Polar residues" evidence="6">
    <location>
        <begin position="911"/>
        <end position="929"/>
    </location>
</feature>
<feature type="region of interest" description="Disordered" evidence="6">
    <location>
        <begin position="903"/>
        <end position="984"/>
    </location>
</feature>
<feature type="region of interest" description="Disordered" evidence="6">
    <location>
        <begin position="264"/>
        <end position="287"/>
    </location>
</feature>
<keyword evidence="4 5" id="KW-0175">Coiled coil</keyword>